<dbReference type="OrthoDB" id="5376140at2759"/>
<dbReference type="InterPro" id="IPR050390">
    <property type="entry name" value="C5-Methyltransferase"/>
</dbReference>
<dbReference type="PROSITE" id="PS00095">
    <property type="entry name" value="C5_MTASE_2"/>
    <property type="match status" value="1"/>
</dbReference>
<evidence type="ECO:0000256" key="16">
    <source>
        <dbReference type="RuleBase" id="RU000417"/>
    </source>
</evidence>
<dbReference type="PROSITE" id="PS51679">
    <property type="entry name" value="SAM_MT_C5"/>
    <property type="match status" value="1"/>
</dbReference>
<organism evidence="20 21">
    <name type="scientific">Spodoptera litura</name>
    <name type="common">Asian cotton leafworm</name>
    <dbReference type="NCBI Taxonomy" id="69820"/>
    <lineage>
        <taxon>Eukaryota</taxon>
        <taxon>Metazoa</taxon>
        <taxon>Ecdysozoa</taxon>
        <taxon>Arthropoda</taxon>
        <taxon>Hexapoda</taxon>
        <taxon>Insecta</taxon>
        <taxon>Pterygota</taxon>
        <taxon>Neoptera</taxon>
        <taxon>Endopterygota</taxon>
        <taxon>Lepidoptera</taxon>
        <taxon>Glossata</taxon>
        <taxon>Ditrysia</taxon>
        <taxon>Noctuoidea</taxon>
        <taxon>Noctuidae</taxon>
        <taxon>Amphipyrinae</taxon>
        <taxon>Spodoptera</taxon>
    </lineage>
</organism>
<evidence type="ECO:0000256" key="14">
    <source>
        <dbReference type="PROSITE-ProRule" id="PRU01016"/>
    </source>
</evidence>
<dbReference type="CTD" id="1786"/>
<dbReference type="Pfam" id="PF02008">
    <property type="entry name" value="zf-CXXC"/>
    <property type="match status" value="1"/>
</dbReference>
<feature type="compositionally biased region" description="Basic and acidic residues" evidence="17">
    <location>
        <begin position="124"/>
        <end position="133"/>
    </location>
</feature>
<dbReference type="Pfam" id="PF12047">
    <property type="entry name" value="DNMT1-RFD"/>
    <property type="match status" value="1"/>
</dbReference>
<evidence type="ECO:0000256" key="15">
    <source>
        <dbReference type="RuleBase" id="RU000416"/>
    </source>
</evidence>
<dbReference type="PANTHER" id="PTHR10629">
    <property type="entry name" value="CYTOSINE-SPECIFIC METHYLTRANSFERASE"/>
    <property type="match status" value="1"/>
</dbReference>
<evidence type="ECO:0000256" key="10">
    <source>
        <dbReference type="ARBA" id="ARBA00023242"/>
    </source>
</evidence>
<dbReference type="InterPro" id="IPR018117">
    <property type="entry name" value="C5_DNA_meth_AS"/>
</dbReference>
<dbReference type="Pfam" id="PF01426">
    <property type="entry name" value="BAH"/>
    <property type="match status" value="2"/>
</dbReference>
<dbReference type="PROSITE" id="PS51058">
    <property type="entry name" value="ZF_CXXC"/>
    <property type="match status" value="1"/>
</dbReference>
<keyword evidence="3 11" id="KW-0808">Transferase</keyword>
<dbReference type="Gene3D" id="3.90.120.10">
    <property type="entry name" value="DNA Methylase, subunit A, domain 2"/>
    <property type="match status" value="1"/>
</dbReference>
<evidence type="ECO:0000313" key="20">
    <source>
        <dbReference type="Proteomes" id="UP000301870"/>
    </source>
</evidence>
<dbReference type="CDD" id="cd04760">
    <property type="entry name" value="BAH_Dnmt1_I"/>
    <property type="match status" value="1"/>
</dbReference>
<feature type="domain" description="BAH" evidence="18">
    <location>
        <begin position="837"/>
        <end position="965"/>
    </location>
</feature>
<dbReference type="RefSeq" id="XP_022814239.1">
    <property type="nucleotide sequence ID" value="XM_022958471.1"/>
</dbReference>
<dbReference type="InterPro" id="IPR001525">
    <property type="entry name" value="C5_MeTfrase"/>
</dbReference>
<evidence type="ECO:0000313" key="21">
    <source>
        <dbReference type="RefSeq" id="XP_022814239.1"/>
    </source>
</evidence>
<dbReference type="KEGG" id="sliu:111348023"/>
<feature type="compositionally biased region" description="Basic and acidic residues" evidence="17">
    <location>
        <begin position="70"/>
        <end position="79"/>
    </location>
</feature>
<keyword evidence="9 11" id="KW-0238">DNA-binding</keyword>
<feature type="compositionally biased region" description="Low complexity" evidence="17">
    <location>
        <begin position="113"/>
        <end position="123"/>
    </location>
</feature>
<dbReference type="GO" id="GO:0008270">
    <property type="term" value="F:zinc ion binding"/>
    <property type="evidence" value="ECO:0007669"/>
    <property type="project" value="UniProtKB-KW"/>
</dbReference>
<reference evidence="21" key="1">
    <citation type="submission" date="2025-08" db="UniProtKB">
        <authorList>
            <consortium name="RefSeq"/>
        </authorList>
    </citation>
    <scope>IDENTIFICATION</scope>
    <source>
        <strain evidence="21">Ishihara</strain>
        <tissue evidence="21">Whole body</tissue>
    </source>
</reference>
<dbReference type="EC" id="2.1.1.37" evidence="11"/>
<dbReference type="InterPro" id="IPR043151">
    <property type="entry name" value="BAH_sf"/>
</dbReference>
<evidence type="ECO:0000256" key="3">
    <source>
        <dbReference type="ARBA" id="ARBA00022679"/>
    </source>
</evidence>
<evidence type="ECO:0000256" key="13">
    <source>
        <dbReference type="PROSITE-ProRule" id="PRU00509"/>
    </source>
</evidence>
<dbReference type="GeneID" id="111348023"/>
<keyword evidence="8" id="KW-0862">Zinc</keyword>
<feature type="compositionally biased region" description="Basic and acidic residues" evidence="17">
    <location>
        <begin position="974"/>
        <end position="983"/>
    </location>
</feature>
<feature type="domain" description="CXXC-type" evidence="19">
    <location>
        <begin position="492"/>
        <end position="538"/>
    </location>
</feature>
<evidence type="ECO:0000256" key="11">
    <source>
        <dbReference type="PIRNR" id="PIRNR037404"/>
    </source>
</evidence>
<evidence type="ECO:0000256" key="1">
    <source>
        <dbReference type="ARBA" id="ARBA00004123"/>
    </source>
</evidence>
<feature type="compositionally biased region" description="Polar residues" evidence="17">
    <location>
        <begin position="1"/>
        <end position="20"/>
    </location>
</feature>
<proteinExistence type="inferred from homology"/>
<evidence type="ECO:0000256" key="8">
    <source>
        <dbReference type="ARBA" id="ARBA00022833"/>
    </source>
</evidence>
<dbReference type="NCBIfam" id="TIGR00675">
    <property type="entry name" value="dcm"/>
    <property type="match status" value="1"/>
</dbReference>
<feature type="compositionally biased region" description="Low complexity" evidence="17">
    <location>
        <begin position="21"/>
        <end position="42"/>
    </location>
</feature>
<dbReference type="GO" id="GO:0003886">
    <property type="term" value="F:DNA (cytosine-5-)-methyltransferase activity"/>
    <property type="evidence" value="ECO:0007669"/>
    <property type="project" value="UniProtKB-UniRule"/>
</dbReference>
<comment type="catalytic activity">
    <reaction evidence="11 16">
        <text>a 2'-deoxycytidine in DNA + S-adenosyl-L-methionine = a 5-methyl-2'-deoxycytidine in DNA + S-adenosyl-L-homocysteine + H(+)</text>
        <dbReference type="Rhea" id="RHEA:13681"/>
        <dbReference type="Rhea" id="RHEA-COMP:11369"/>
        <dbReference type="Rhea" id="RHEA-COMP:11370"/>
        <dbReference type="ChEBI" id="CHEBI:15378"/>
        <dbReference type="ChEBI" id="CHEBI:57856"/>
        <dbReference type="ChEBI" id="CHEBI:59789"/>
        <dbReference type="ChEBI" id="CHEBI:85452"/>
        <dbReference type="ChEBI" id="CHEBI:85454"/>
        <dbReference type="EC" id="2.1.1.37"/>
    </reaction>
</comment>
<keyword evidence="20" id="KW-1185">Reference proteome</keyword>
<evidence type="ECO:0000256" key="6">
    <source>
        <dbReference type="ARBA" id="ARBA00022737"/>
    </source>
</evidence>
<comment type="similarity">
    <text evidence="11 14 15">Belongs to the class I-like SAM-binding methyltransferase superfamily. C5-methyltransferase family.</text>
</comment>
<sequence>MPVSNRSVLNLQKDAQGSSRSSAGKSKTPSPSTSRRSPRSSGNQLKITSMFATKRMQSPEGSGICKPKKLKYDESKESSTDSITDEDYRNVSSIETDSASETSDVNRMCEPINNNNNNNNNNNDLKKGDHTNSSDEIEGVLKIDENIESKHQLDIEMDEYIETKHLLDIEMDEYIETKHQLDIKMDENENNNVIAKTKPIVLDNEKCETCGQFLNNSDIIFYQGHPQNSVEEYIALTNEKLVLASGEEGDIMERPQTNITSFCIFDEQGHLVPIDGGLVENDVCIYMSGYLKSICTDSPEIDDESVPVKDVGPIIEWFIHGFDGGEKNCITLSTEFGEYNLLKPSEQYTPLMNNLYEKIWLSKIVIEYLEEYHYLQPTYEDLLELIRECTIPDLNDMRITEEMLHKHAQFVCDQVVSLEADEDDEPPLITLPCMRELIKLMGIKFGKRKFRTKIDYKKIDKKAWTKATTTPLVRKTFESFFTNQLDKTNHELVLRRKRCGVCEACQLPDCGECNACRAMAKFGGHGRTKKACVRRFCPNMAVEQAEDSEPDDEDDYQQMAEKKHHDKIEDAVPVKLTGSNNRKIKWLGEPTKADTTKVYYEKVEIDGSELCNGDFVMVETSQSNIPALVARVVYMWRETINSQSGYFHAEVFIRASDTVLGEVSDPREVFLGDRCCHGAPLSSILRKASVEKGEIPADWFRLGGKEIDDKHFEDDGKTYFYNKYYERFTARFEDLPADPKCPNPLRQHRFCPSCERKTRRDAKNIPKVFGKLLEKSSVVTESNRTEWTHVTWQDYDYKKGCSVFLKPGTFKLKNSFNNNANNVKPKLDKVDEDIYPEYYRKSDNNLRGSNIDTGEPFCIGYIAAVTAIGEGPLIVPQDIYLKVNVLYRPENTTSRFPQHEDLNVVYWSDEIRDVSFSAVVGVCQVFYEQNIPLHCSLTEWLEKDPCRFYFRMAFDKSSGQFVDVPHNATTVGRTSDRSKDKGKGKGKSSKPVESNKNNVETSSVRPLRTLDVFAGCGGLSEGLHQAGVAECRWAIENVEAAAHAYGLNNKNCIVFHEDCNALLKEAMSGATHSTNGLRLPMQGEVELLCGGPPCQGFSGMNRFNSREYSNFKNSLVASYLSYCDYYRPKYFILENVRNFVAFKKGMVLKLTLRALLDMGYQCTFGILQAGNYGVPQTRRRLIILAAAPGYKLPFYPEPTHVFSRRACSLTTTIDGKRFVTNINWDESAPRRTCTIRDAMSDLPRICNGANKIEIEYGSMPESHFQRLIRSKNENAKLRDHICKNMAPLIQARICRVPTTPGSDWRDLPNISVALSDGTKCKVLQYRYDDKRNGRSSSGALRGVCACAAGGPCSPADKQENTLIPWCLPHTGNRHNNWAGLYGRVCWDGYFSTTVTDPEPMGKQGRVLHPEQNRVVSVRECARSQGFPDTYIFAGSVQDKHRQVGNAVPPPLGAALGREIKRALASSI</sequence>
<dbReference type="InterPro" id="IPR031303">
    <property type="entry name" value="C5_meth_CS"/>
</dbReference>
<dbReference type="GO" id="GO:0005634">
    <property type="term" value="C:nucleus"/>
    <property type="evidence" value="ECO:0007669"/>
    <property type="project" value="UniProtKB-SubCell"/>
</dbReference>
<feature type="compositionally biased region" description="Polar residues" evidence="17">
    <location>
        <begin position="991"/>
        <end position="1002"/>
    </location>
</feature>
<dbReference type="SUPFAM" id="SSF53335">
    <property type="entry name" value="S-adenosyl-L-methionine-dependent methyltransferases"/>
    <property type="match status" value="1"/>
</dbReference>
<evidence type="ECO:0000256" key="5">
    <source>
        <dbReference type="ARBA" id="ARBA00022723"/>
    </source>
</evidence>
<evidence type="ECO:0000256" key="7">
    <source>
        <dbReference type="ARBA" id="ARBA00022771"/>
    </source>
</evidence>
<dbReference type="InterPro" id="IPR002857">
    <property type="entry name" value="Znf_CXXC"/>
</dbReference>
<keyword evidence="2 11" id="KW-0489">Methyltransferase</keyword>
<feature type="region of interest" description="Disordered" evidence="17">
    <location>
        <begin position="1"/>
        <end position="133"/>
    </location>
</feature>
<dbReference type="Gene3D" id="3.40.50.150">
    <property type="entry name" value="Vaccinia Virus protein VP39"/>
    <property type="match status" value="1"/>
</dbReference>
<gene>
    <name evidence="21" type="primary">LOC111348023</name>
</gene>
<dbReference type="PROSITE" id="PS51038">
    <property type="entry name" value="BAH"/>
    <property type="match status" value="2"/>
</dbReference>
<feature type="active site" evidence="12 14">
    <location>
        <position position="1094"/>
    </location>
</feature>
<feature type="compositionally biased region" description="Polar residues" evidence="17">
    <location>
        <begin position="90"/>
        <end position="105"/>
    </location>
</feature>
<comment type="subcellular location">
    <subcellularLocation>
        <location evidence="1 11">Nucleus</location>
    </subcellularLocation>
</comment>
<keyword evidence="10 11" id="KW-0539">Nucleus</keyword>
<dbReference type="PANTHER" id="PTHR10629:SF52">
    <property type="entry name" value="DNA (CYTOSINE-5)-METHYLTRANSFERASE 1"/>
    <property type="match status" value="1"/>
</dbReference>
<dbReference type="InterPro" id="IPR001025">
    <property type="entry name" value="BAH_dom"/>
</dbReference>
<dbReference type="GO" id="GO:0006346">
    <property type="term" value="P:DNA methylation-dependent constitutive heterochromatin formation"/>
    <property type="evidence" value="ECO:0007669"/>
    <property type="project" value="InterPro"/>
</dbReference>
<dbReference type="FunFam" id="3.90.120.10:FF:000001">
    <property type="entry name" value="DNA (cytosine-5)-methyltransferase"/>
    <property type="match status" value="1"/>
</dbReference>
<dbReference type="PRINTS" id="PR00105">
    <property type="entry name" value="C5METTRFRASE"/>
</dbReference>
<feature type="compositionally biased region" description="Polar residues" evidence="17">
    <location>
        <begin position="43"/>
        <end position="60"/>
    </location>
</feature>
<evidence type="ECO:0000259" key="19">
    <source>
        <dbReference type="PROSITE" id="PS51058"/>
    </source>
</evidence>
<dbReference type="InterPro" id="IPR022702">
    <property type="entry name" value="Cytosine_MeTrfase1_RFD"/>
</dbReference>
<dbReference type="Gene3D" id="2.30.30.490">
    <property type="match status" value="2"/>
</dbReference>
<feature type="domain" description="BAH" evidence="18">
    <location>
        <begin position="608"/>
        <end position="736"/>
    </location>
</feature>
<keyword evidence="7 13" id="KW-0863">Zinc-finger</keyword>
<dbReference type="InterPro" id="IPR029063">
    <property type="entry name" value="SAM-dependent_MTases_sf"/>
</dbReference>
<accession>A0A9J7DR02</accession>
<dbReference type="Proteomes" id="UP000301870">
    <property type="component" value="Chromosome 6"/>
</dbReference>
<dbReference type="Gene3D" id="1.10.10.2230">
    <property type="match status" value="1"/>
</dbReference>
<evidence type="ECO:0000256" key="12">
    <source>
        <dbReference type="PIRSR" id="PIRSR037404-1"/>
    </source>
</evidence>
<evidence type="ECO:0000256" key="2">
    <source>
        <dbReference type="ARBA" id="ARBA00022603"/>
    </source>
</evidence>
<keyword evidence="5" id="KW-0479">Metal-binding</keyword>
<feature type="region of interest" description="Disordered" evidence="17">
    <location>
        <begin position="965"/>
        <end position="1002"/>
    </location>
</feature>
<dbReference type="GO" id="GO:0003677">
    <property type="term" value="F:DNA binding"/>
    <property type="evidence" value="ECO:0007669"/>
    <property type="project" value="UniProtKB-KW"/>
</dbReference>
<evidence type="ECO:0000259" key="18">
    <source>
        <dbReference type="PROSITE" id="PS51038"/>
    </source>
</evidence>
<name>A0A9J7DR02_SPOLT</name>
<keyword evidence="4 11" id="KW-0949">S-adenosyl-L-methionine</keyword>
<dbReference type="FunFam" id="3.40.50.150:FF:000036">
    <property type="entry name" value="DNA (cytosine-5)-methyltransferase"/>
    <property type="match status" value="1"/>
</dbReference>
<dbReference type="GO" id="GO:0032259">
    <property type="term" value="P:methylation"/>
    <property type="evidence" value="ECO:0007669"/>
    <property type="project" value="UniProtKB-KW"/>
</dbReference>
<evidence type="ECO:0000256" key="17">
    <source>
        <dbReference type="SAM" id="MobiDB-lite"/>
    </source>
</evidence>
<dbReference type="SMART" id="SM00439">
    <property type="entry name" value="BAH"/>
    <property type="match status" value="2"/>
</dbReference>
<evidence type="ECO:0000256" key="9">
    <source>
        <dbReference type="ARBA" id="ARBA00023125"/>
    </source>
</evidence>
<dbReference type="Pfam" id="PF00145">
    <property type="entry name" value="DNA_methylase"/>
    <property type="match status" value="1"/>
</dbReference>
<dbReference type="GO" id="GO:0044027">
    <property type="term" value="P:negative regulation of gene expression via chromosomal CpG island methylation"/>
    <property type="evidence" value="ECO:0007669"/>
    <property type="project" value="TreeGrafter"/>
</dbReference>
<evidence type="ECO:0000256" key="4">
    <source>
        <dbReference type="ARBA" id="ARBA00022691"/>
    </source>
</evidence>
<protein>
    <recommendedName>
        <fullName evidence="11">DNA (cytosine-5)-methyltransferase</fullName>
        <ecNumber evidence="11">2.1.1.37</ecNumber>
    </recommendedName>
</protein>
<dbReference type="GO" id="GO:0003682">
    <property type="term" value="F:chromatin binding"/>
    <property type="evidence" value="ECO:0007669"/>
    <property type="project" value="UniProtKB-UniRule"/>
</dbReference>
<dbReference type="PIRSF" id="PIRSF037404">
    <property type="entry name" value="DNMT1"/>
    <property type="match status" value="1"/>
</dbReference>
<dbReference type="PROSITE" id="PS00094">
    <property type="entry name" value="C5_MTASE_1"/>
    <property type="match status" value="1"/>
</dbReference>
<keyword evidence="6" id="KW-0677">Repeat</keyword>